<dbReference type="Gene3D" id="3.40.50.620">
    <property type="entry name" value="HUPs"/>
    <property type="match status" value="1"/>
</dbReference>
<dbReference type="Proteomes" id="UP000198575">
    <property type="component" value="Unassembled WGS sequence"/>
</dbReference>
<dbReference type="NCBIfam" id="NF004159">
    <property type="entry name" value="PRK05627.1-2"/>
    <property type="match status" value="1"/>
</dbReference>
<evidence type="ECO:0000256" key="11">
    <source>
        <dbReference type="ARBA" id="ARBA00022695"/>
    </source>
</evidence>
<dbReference type="SUPFAM" id="SSF52374">
    <property type="entry name" value="Nucleotidylyl transferase"/>
    <property type="match status" value="1"/>
</dbReference>
<dbReference type="PANTHER" id="PTHR22749">
    <property type="entry name" value="RIBOFLAVIN KINASE/FMN ADENYLYLTRANSFERASE"/>
    <property type="match status" value="1"/>
</dbReference>
<evidence type="ECO:0000256" key="12">
    <source>
        <dbReference type="ARBA" id="ARBA00022741"/>
    </source>
</evidence>
<evidence type="ECO:0000256" key="10">
    <source>
        <dbReference type="ARBA" id="ARBA00022679"/>
    </source>
</evidence>
<dbReference type="CDD" id="cd02064">
    <property type="entry name" value="FAD_synthetase_N"/>
    <property type="match status" value="1"/>
</dbReference>
<comment type="pathway">
    <text evidence="3">Cofactor biosynthesis; FMN biosynthesis; FMN from riboflavin (ATP route): step 1/1.</text>
</comment>
<keyword evidence="15" id="KW-0067">ATP-binding</keyword>
<evidence type="ECO:0000256" key="5">
    <source>
        <dbReference type="ARBA" id="ARBA00012105"/>
    </source>
</evidence>
<dbReference type="GO" id="GO:0005524">
    <property type="term" value="F:ATP binding"/>
    <property type="evidence" value="ECO:0007669"/>
    <property type="project" value="UniProtKB-KW"/>
</dbReference>
<keyword evidence="11 22" id="KW-0548">Nucleotidyltransferase</keyword>
<comment type="similarity">
    <text evidence="4">Belongs to the RibF family.</text>
</comment>
<dbReference type="InterPro" id="IPR023465">
    <property type="entry name" value="Riboflavin_kinase_dom_sf"/>
</dbReference>
<feature type="region of interest" description="Disordered" evidence="20">
    <location>
        <begin position="415"/>
        <end position="437"/>
    </location>
</feature>
<dbReference type="GO" id="GO:0009398">
    <property type="term" value="P:FMN biosynthetic process"/>
    <property type="evidence" value="ECO:0007669"/>
    <property type="project" value="UniProtKB-UniPathway"/>
</dbReference>
<dbReference type="UniPathway" id="UPA00277">
    <property type="reaction ID" value="UER00407"/>
</dbReference>
<dbReference type="GO" id="GO:0006747">
    <property type="term" value="P:FAD biosynthetic process"/>
    <property type="evidence" value="ECO:0007669"/>
    <property type="project" value="UniProtKB-UniPathway"/>
</dbReference>
<dbReference type="Pfam" id="PF06574">
    <property type="entry name" value="FAD_syn"/>
    <property type="match status" value="1"/>
</dbReference>
<evidence type="ECO:0000256" key="19">
    <source>
        <dbReference type="ARBA" id="ARBA00049494"/>
    </source>
</evidence>
<organism evidence="22 23">
    <name type="scientific">Dokdonella immobilis</name>
    <dbReference type="NCBI Taxonomy" id="578942"/>
    <lineage>
        <taxon>Bacteria</taxon>
        <taxon>Pseudomonadati</taxon>
        <taxon>Pseudomonadota</taxon>
        <taxon>Gammaproteobacteria</taxon>
        <taxon>Lysobacterales</taxon>
        <taxon>Rhodanobacteraceae</taxon>
        <taxon>Dokdonella</taxon>
    </lineage>
</organism>
<dbReference type="Gene3D" id="2.40.30.30">
    <property type="entry name" value="Riboflavin kinase-like"/>
    <property type="match status" value="1"/>
</dbReference>
<evidence type="ECO:0000256" key="1">
    <source>
        <dbReference type="ARBA" id="ARBA00002121"/>
    </source>
</evidence>
<comment type="catalytic activity">
    <reaction evidence="18">
        <text>riboflavin + ATP = FMN + ADP + H(+)</text>
        <dbReference type="Rhea" id="RHEA:14357"/>
        <dbReference type="ChEBI" id="CHEBI:15378"/>
        <dbReference type="ChEBI" id="CHEBI:30616"/>
        <dbReference type="ChEBI" id="CHEBI:57986"/>
        <dbReference type="ChEBI" id="CHEBI:58210"/>
        <dbReference type="ChEBI" id="CHEBI:456216"/>
        <dbReference type="EC" id="2.7.1.26"/>
    </reaction>
</comment>
<dbReference type="InterPro" id="IPR015865">
    <property type="entry name" value="Riboflavin_kinase_bac/euk"/>
</dbReference>
<dbReference type="InterPro" id="IPR023468">
    <property type="entry name" value="Riboflavin_kinase"/>
</dbReference>
<evidence type="ECO:0000256" key="15">
    <source>
        <dbReference type="ARBA" id="ARBA00022840"/>
    </source>
</evidence>
<comment type="pathway">
    <text evidence="2">Cofactor biosynthesis; FAD biosynthesis; FAD from FMN: step 1/1.</text>
</comment>
<keyword evidence="16" id="KW-0511">Multifunctional enzyme</keyword>
<dbReference type="InterPro" id="IPR015864">
    <property type="entry name" value="FAD_synthase"/>
</dbReference>
<evidence type="ECO:0000256" key="7">
    <source>
        <dbReference type="ARBA" id="ARBA00018483"/>
    </source>
</evidence>
<protein>
    <recommendedName>
        <fullName evidence="7">Bifunctional riboflavin kinase/FMN adenylyltransferase</fullName>
        <ecNumber evidence="5">2.7.1.26</ecNumber>
        <ecNumber evidence="6">2.7.7.2</ecNumber>
    </recommendedName>
    <alternativeName>
        <fullName evidence="17">Riboflavin biosynthesis protein RibF</fullName>
    </alternativeName>
</protein>
<sequence>MIRAETDAVVAVPVCKKASRLKALLRNRRGPLVDAGSRWLANAIVGAPSGAMLLPALAKSVASEACPERVEGDVPAGAMAGAGGDGRPRVAASALDRASRYTGPMFRLCRDSLGACLAPRGSVVCIGAFDGVHRGHRALLARVRERAEALGLEAAAISFEPIPREYFARSTPVPRLDNVRGKIQQVRAAGMDRLLLMRFNAALASMQAEAFVEQVLVGRLAVREVWVGADFRFGHARRGDVDLLQAMGERLGFRAEVFAEFTIDQARVRSSAIRELLGCGDFDAAEHMLGRRFMIGGHVVRGQQLGRKLGFPTANIRLGRRTSPITGIFAVRVHGVEPFALPGVASLGVRPTVNGTEPLLEAHLFDFDDDLYGRRLDVEFVAKLRDEEKFDDLDAMVERMNIDAAEARAILALSGSDRSQPATAEGGRTRTSAGATA</sequence>
<dbReference type="AlphaFoldDB" id="A0A1I4X510"/>
<dbReference type="SMART" id="SM00904">
    <property type="entry name" value="Flavokinase"/>
    <property type="match status" value="1"/>
</dbReference>
<evidence type="ECO:0000256" key="4">
    <source>
        <dbReference type="ARBA" id="ARBA00010214"/>
    </source>
</evidence>
<evidence type="ECO:0000256" key="16">
    <source>
        <dbReference type="ARBA" id="ARBA00023268"/>
    </source>
</evidence>
<dbReference type="InterPro" id="IPR002606">
    <property type="entry name" value="Riboflavin_kinase_bac"/>
</dbReference>
<keyword evidence="13 22" id="KW-0418">Kinase</keyword>
<feature type="domain" description="Riboflavin kinase" evidence="21">
    <location>
        <begin position="288"/>
        <end position="412"/>
    </location>
</feature>
<dbReference type="STRING" id="578942.SAMN05216289_107116"/>
<dbReference type="Pfam" id="PF01687">
    <property type="entry name" value="Flavokinase"/>
    <property type="match status" value="1"/>
</dbReference>
<evidence type="ECO:0000256" key="17">
    <source>
        <dbReference type="ARBA" id="ARBA00032176"/>
    </source>
</evidence>
<evidence type="ECO:0000256" key="2">
    <source>
        <dbReference type="ARBA" id="ARBA00004726"/>
    </source>
</evidence>
<comment type="function">
    <text evidence="1">Catalyzes the phosphorylation of riboflavin to FMN followed by the adenylation of FMN to FAD.</text>
</comment>
<dbReference type="EC" id="2.7.1.26" evidence="5"/>
<evidence type="ECO:0000256" key="6">
    <source>
        <dbReference type="ARBA" id="ARBA00012393"/>
    </source>
</evidence>
<gene>
    <name evidence="22" type="ORF">SAMN05216289_107116</name>
</gene>
<dbReference type="SUPFAM" id="SSF82114">
    <property type="entry name" value="Riboflavin kinase-like"/>
    <property type="match status" value="1"/>
</dbReference>
<evidence type="ECO:0000256" key="8">
    <source>
        <dbReference type="ARBA" id="ARBA00022630"/>
    </source>
</evidence>
<evidence type="ECO:0000256" key="9">
    <source>
        <dbReference type="ARBA" id="ARBA00022643"/>
    </source>
</evidence>
<evidence type="ECO:0000256" key="20">
    <source>
        <dbReference type="SAM" id="MobiDB-lite"/>
    </source>
</evidence>
<evidence type="ECO:0000259" key="21">
    <source>
        <dbReference type="SMART" id="SM00904"/>
    </source>
</evidence>
<keyword evidence="14" id="KW-0274">FAD</keyword>
<dbReference type="GO" id="GO:0003919">
    <property type="term" value="F:FMN adenylyltransferase activity"/>
    <property type="evidence" value="ECO:0007669"/>
    <property type="project" value="UniProtKB-EC"/>
</dbReference>
<name>A0A1I4X510_9GAMM</name>
<keyword evidence="10 22" id="KW-0808">Transferase</keyword>
<dbReference type="NCBIfam" id="NF004160">
    <property type="entry name" value="PRK05627.1-3"/>
    <property type="match status" value="1"/>
</dbReference>
<dbReference type="UniPathway" id="UPA00276">
    <property type="reaction ID" value="UER00406"/>
</dbReference>
<evidence type="ECO:0000313" key="23">
    <source>
        <dbReference type="Proteomes" id="UP000198575"/>
    </source>
</evidence>
<keyword evidence="12" id="KW-0547">Nucleotide-binding</keyword>
<evidence type="ECO:0000256" key="14">
    <source>
        <dbReference type="ARBA" id="ARBA00022827"/>
    </source>
</evidence>
<dbReference type="NCBIfam" id="NF004163">
    <property type="entry name" value="PRK05627.1-6"/>
    <property type="match status" value="1"/>
</dbReference>
<dbReference type="InterPro" id="IPR014729">
    <property type="entry name" value="Rossmann-like_a/b/a_fold"/>
</dbReference>
<dbReference type="EC" id="2.7.7.2" evidence="6"/>
<evidence type="ECO:0000313" key="22">
    <source>
        <dbReference type="EMBL" id="SFN20450.1"/>
    </source>
</evidence>
<dbReference type="PANTHER" id="PTHR22749:SF6">
    <property type="entry name" value="RIBOFLAVIN KINASE"/>
    <property type="match status" value="1"/>
</dbReference>
<evidence type="ECO:0000256" key="13">
    <source>
        <dbReference type="ARBA" id="ARBA00022777"/>
    </source>
</evidence>
<comment type="catalytic activity">
    <reaction evidence="19">
        <text>FMN + ATP + H(+) = FAD + diphosphate</text>
        <dbReference type="Rhea" id="RHEA:17237"/>
        <dbReference type="ChEBI" id="CHEBI:15378"/>
        <dbReference type="ChEBI" id="CHEBI:30616"/>
        <dbReference type="ChEBI" id="CHEBI:33019"/>
        <dbReference type="ChEBI" id="CHEBI:57692"/>
        <dbReference type="ChEBI" id="CHEBI:58210"/>
        <dbReference type="EC" id="2.7.7.2"/>
    </reaction>
</comment>
<reference evidence="22 23" key="1">
    <citation type="submission" date="2016-10" db="EMBL/GenBank/DDBJ databases">
        <authorList>
            <person name="de Groot N.N."/>
        </authorList>
    </citation>
    <scope>NUCLEOTIDE SEQUENCE [LARGE SCALE GENOMIC DNA]</scope>
    <source>
        <strain evidence="22 23">CGMCC 1.7659</strain>
    </source>
</reference>
<evidence type="ECO:0000256" key="18">
    <source>
        <dbReference type="ARBA" id="ARBA00047880"/>
    </source>
</evidence>
<keyword evidence="9" id="KW-0288">FMN</keyword>
<dbReference type="EMBL" id="FOVF01000007">
    <property type="protein sequence ID" value="SFN20450.1"/>
    <property type="molecule type" value="Genomic_DNA"/>
</dbReference>
<evidence type="ECO:0000256" key="3">
    <source>
        <dbReference type="ARBA" id="ARBA00005201"/>
    </source>
</evidence>
<dbReference type="GO" id="GO:0009231">
    <property type="term" value="P:riboflavin biosynthetic process"/>
    <property type="evidence" value="ECO:0007669"/>
    <property type="project" value="InterPro"/>
</dbReference>
<accession>A0A1I4X510</accession>
<dbReference type="NCBIfam" id="TIGR00083">
    <property type="entry name" value="ribF"/>
    <property type="match status" value="1"/>
</dbReference>
<dbReference type="GO" id="GO:0008531">
    <property type="term" value="F:riboflavin kinase activity"/>
    <property type="evidence" value="ECO:0007669"/>
    <property type="project" value="UniProtKB-EC"/>
</dbReference>
<keyword evidence="8" id="KW-0285">Flavoprotein</keyword>
<dbReference type="FunFam" id="3.40.50.620:FF:000021">
    <property type="entry name" value="Riboflavin biosynthesis protein"/>
    <property type="match status" value="1"/>
</dbReference>
<proteinExistence type="inferred from homology"/>
<keyword evidence="23" id="KW-1185">Reference proteome</keyword>